<organism evidence="1 2">
    <name type="scientific">Pocillopora damicornis</name>
    <name type="common">Cauliflower coral</name>
    <name type="synonym">Millepora damicornis</name>
    <dbReference type="NCBI Taxonomy" id="46731"/>
    <lineage>
        <taxon>Eukaryota</taxon>
        <taxon>Metazoa</taxon>
        <taxon>Cnidaria</taxon>
        <taxon>Anthozoa</taxon>
        <taxon>Hexacorallia</taxon>
        <taxon>Scleractinia</taxon>
        <taxon>Astrocoeniina</taxon>
        <taxon>Pocilloporidae</taxon>
        <taxon>Pocillopora</taxon>
    </lineage>
</organism>
<accession>A0A3M6TEE1</accession>
<dbReference type="EMBL" id="RCHS01003802">
    <property type="protein sequence ID" value="RMX39584.1"/>
    <property type="molecule type" value="Genomic_DNA"/>
</dbReference>
<gene>
    <name evidence="1" type="ORF">pdam_00023113</name>
</gene>
<dbReference type="Proteomes" id="UP000275408">
    <property type="component" value="Unassembled WGS sequence"/>
</dbReference>
<comment type="caution">
    <text evidence="1">The sequence shown here is derived from an EMBL/GenBank/DDBJ whole genome shotgun (WGS) entry which is preliminary data.</text>
</comment>
<evidence type="ECO:0000313" key="2">
    <source>
        <dbReference type="Proteomes" id="UP000275408"/>
    </source>
</evidence>
<proteinExistence type="predicted"/>
<name>A0A3M6TEE1_POCDA</name>
<dbReference type="AlphaFoldDB" id="A0A3M6TEE1"/>
<protein>
    <submittedName>
        <fullName evidence="1">Uncharacterized protein</fullName>
    </submittedName>
</protein>
<sequence>MNKNFQQEYLKILRCRYCRSQTFVEPFNSGERGTEFFFEILGGLNFLLRCNYYKKYLDPKLPVFYKSLNISGRFRILATNGRFSIVAISGLFWVLDTNDRFWVLSTSGRFWSLNISGRFWILPTCGRFCILATNGRFGFWTLVADITFWPLVADFGFWSLMADFGFWSLMADFGFWSLMADFGSRANAKISLQGFNCITFAYPSLLRRGHCKLIPGWKEVDACEFYSKARKFYVHVTGEIV</sequence>
<evidence type="ECO:0000313" key="1">
    <source>
        <dbReference type="EMBL" id="RMX39584.1"/>
    </source>
</evidence>
<reference evidence="1 2" key="1">
    <citation type="journal article" date="2018" name="Sci. Rep.">
        <title>Comparative analysis of the Pocillopora damicornis genome highlights role of immune system in coral evolution.</title>
        <authorList>
            <person name="Cunning R."/>
            <person name="Bay R.A."/>
            <person name="Gillette P."/>
            <person name="Baker A.C."/>
            <person name="Traylor-Knowles N."/>
        </authorList>
    </citation>
    <scope>NUCLEOTIDE SEQUENCE [LARGE SCALE GENOMIC DNA]</scope>
    <source>
        <strain evidence="1">RSMAS</strain>
        <tissue evidence="1">Whole animal</tissue>
    </source>
</reference>
<keyword evidence="2" id="KW-1185">Reference proteome</keyword>